<proteinExistence type="predicted"/>
<feature type="domain" description="DUF4296" evidence="1">
    <location>
        <begin position="26"/>
        <end position="105"/>
    </location>
</feature>
<evidence type="ECO:0000313" key="3">
    <source>
        <dbReference type="Proteomes" id="UP000006049"/>
    </source>
</evidence>
<dbReference type="EMBL" id="CP003280">
    <property type="protein sequence ID" value="AFL81054.1"/>
    <property type="molecule type" value="Genomic_DNA"/>
</dbReference>
<reference evidence="2 3" key="1">
    <citation type="submission" date="2012-06" db="EMBL/GenBank/DDBJ databases">
        <title>The complete genome of Aequorivita sublithincola DSM 14238.</title>
        <authorList>
            <consortium name="US DOE Joint Genome Institute (JGI-PGF)"/>
            <person name="Lucas S."/>
            <person name="Copeland A."/>
            <person name="Lapidus A."/>
            <person name="Goodwin L."/>
            <person name="Pitluck S."/>
            <person name="Peters L."/>
            <person name="Munk A.C.C."/>
            <person name="Kyrpides N."/>
            <person name="Mavromatis K."/>
            <person name="Pagani I."/>
            <person name="Ivanova N."/>
            <person name="Ovchinnikova G."/>
            <person name="Zeytun A."/>
            <person name="Detter J.C."/>
            <person name="Han C."/>
            <person name="Land M."/>
            <person name="Hauser L."/>
            <person name="Markowitz V."/>
            <person name="Cheng J.-F."/>
            <person name="Hugenholtz P."/>
            <person name="Woyke T."/>
            <person name="Wu D."/>
            <person name="Tindall B."/>
            <person name="Faehnrich R."/>
            <person name="Brambilla E."/>
            <person name="Klenk H.-P."/>
            <person name="Eisen J.A."/>
        </authorList>
    </citation>
    <scope>NUCLEOTIDE SEQUENCE [LARGE SCALE GENOMIC DNA]</scope>
    <source>
        <strain evidence="3">DSM 14238 / LMG 21431 / ACAM 643 / 9-3</strain>
    </source>
</reference>
<dbReference type="OrthoDB" id="1525222at2"/>
<gene>
    <name evidence="2" type="ordered locus">Aeqsu_1569</name>
</gene>
<dbReference type="Proteomes" id="UP000006049">
    <property type="component" value="Chromosome"/>
</dbReference>
<dbReference type="HOGENOM" id="CLU_128773_0_0_10"/>
<dbReference type="KEGG" id="asl:Aeqsu_1569"/>
<dbReference type="Pfam" id="PF14129">
    <property type="entry name" value="DUF4296"/>
    <property type="match status" value="1"/>
</dbReference>
<keyword evidence="3" id="KW-1185">Reference proteome</keyword>
<dbReference type="InterPro" id="IPR025381">
    <property type="entry name" value="DUF4296"/>
</dbReference>
<protein>
    <recommendedName>
        <fullName evidence="1">DUF4296 domain-containing protein</fullName>
    </recommendedName>
</protein>
<dbReference type="PATRIC" id="fig|746697.3.peg.1593"/>
<dbReference type="STRING" id="746697.Aeqsu_1569"/>
<dbReference type="PROSITE" id="PS51257">
    <property type="entry name" value="PROKAR_LIPOPROTEIN"/>
    <property type="match status" value="1"/>
</dbReference>
<dbReference type="AlphaFoldDB" id="I3YVN6"/>
<name>I3YVN6_AEQSU</name>
<accession>I3YVN6</accession>
<sequence>MKQSIIFILFALVLFGCQDVNYPEKPKNLIAKDKMVDILTETYLDNAARSVDNNSIITKGIKMDSMVYKNFGIDSLQFVQSNSFYAADVNTYMEIVQEVEARLTKMGKDMDSIWEMKRDRKDSVNDLLKRPIKTPDPVKDSLI</sequence>
<evidence type="ECO:0000259" key="1">
    <source>
        <dbReference type="Pfam" id="PF14129"/>
    </source>
</evidence>
<evidence type="ECO:0000313" key="2">
    <source>
        <dbReference type="EMBL" id="AFL81054.1"/>
    </source>
</evidence>
<organism evidence="2 3">
    <name type="scientific">Aequorivita sublithincola (strain DSM 14238 / LMG 21431 / ACAM 643 / 9-3)</name>
    <dbReference type="NCBI Taxonomy" id="746697"/>
    <lineage>
        <taxon>Bacteria</taxon>
        <taxon>Pseudomonadati</taxon>
        <taxon>Bacteroidota</taxon>
        <taxon>Flavobacteriia</taxon>
        <taxon>Flavobacteriales</taxon>
        <taxon>Flavobacteriaceae</taxon>
        <taxon>Aequorivita</taxon>
    </lineage>
</organism>
<dbReference type="RefSeq" id="WP_014782309.1">
    <property type="nucleotide sequence ID" value="NC_018013.1"/>
</dbReference>
<dbReference type="eggNOG" id="ENOG50330B6">
    <property type="taxonomic scope" value="Bacteria"/>
</dbReference>